<sequence length="217" mass="25372">MSLEFDLPREGPWLPSARITSQAEFNTALRMMDRALRNLRLTQACEPLCNWQAQMNPITSVAVYKRLFEAYANLFTSNWEESDRQKVRDGLRVPEPIGMMLRERCERFRIGDQRLTAFETVMLIRWLSRQADRREAFQQLVTRCTGAAEERMAPCLLTVEVGDELRRYDLARSIMVYQHSRVLPHDSFLGTFIRLGIDWPNEEADPVHDFLLSNAQF</sequence>
<name>C5KT48_PERM5</name>
<accession>C5KT48</accession>
<evidence type="ECO:0000313" key="1">
    <source>
        <dbReference type="EMBL" id="EER12398.1"/>
    </source>
</evidence>
<protein>
    <submittedName>
        <fullName evidence="1">Uncharacterized protein</fullName>
    </submittedName>
</protein>
<dbReference type="GeneID" id="9057597"/>
<dbReference type="OrthoDB" id="63379at2759"/>
<dbReference type="Proteomes" id="UP000007800">
    <property type="component" value="Unassembled WGS sequence"/>
</dbReference>
<proteinExistence type="predicted"/>
<evidence type="ECO:0000313" key="2">
    <source>
        <dbReference type="Proteomes" id="UP000007800"/>
    </source>
</evidence>
<dbReference type="EMBL" id="GG676168">
    <property type="protein sequence ID" value="EER12398.1"/>
    <property type="molecule type" value="Genomic_DNA"/>
</dbReference>
<organism evidence="2">
    <name type="scientific">Perkinsus marinus (strain ATCC 50983 / TXsc)</name>
    <dbReference type="NCBI Taxonomy" id="423536"/>
    <lineage>
        <taxon>Eukaryota</taxon>
        <taxon>Sar</taxon>
        <taxon>Alveolata</taxon>
        <taxon>Perkinsozoa</taxon>
        <taxon>Perkinsea</taxon>
        <taxon>Perkinsida</taxon>
        <taxon>Perkinsidae</taxon>
        <taxon>Perkinsus</taxon>
    </lineage>
</organism>
<dbReference type="RefSeq" id="XP_002780603.1">
    <property type="nucleotide sequence ID" value="XM_002780557.1"/>
</dbReference>
<dbReference type="AlphaFoldDB" id="C5KT48"/>
<reference evidence="1 2" key="1">
    <citation type="submission" date="2008-07" db="EMBL/GenBank/DDBJ databases">
        <authorList>
            <person name="El-Sayed N."/>
            <person name="Caler E."/>
            <person name="Inman J."/>
            <person name="Amedeo P."/>
            <person name="Hass B."/>
            <person name="Wortman J."/>
        </authorList>
    </citation>
    <scope>NUCLEOTIDE SEQUENCE [LARGE SCALE GENOMIC DNA]</scope>
    <source>
        <strain evidence="2">ATCC 50983 / TXsc</strain>
    </source>
</reference>
<gene>
    <name evidence="1" type="ORF">Pmar_PMAR001196</name>
</gene>
<dbReference type="OMA" id="WPNEEAD"/>
<dbReference type="InParanoid" id="C5KT48"/>
<keyword evidence="2" id="KW-1185">Reference proteome</keyword>